<evidence type="ECO:0000313" key="18">
    <source>
        <dbReference type="Proteomes" id="UP001500795"/>
    </source>
</evidence>
<evidence type="ECO:0000256" key="6">
    <source>
        <dbReference type="ARBA" id="ARBA00022723"/>
    </source>
</evidence>
<feature type="compositionally biased region" description="Basic residues" evidence="15">
    <location>
        <begin position="8"/>
        <end position="20"/>
    </location>
</feature>
<feature type="compositionally biased region" description="Low complexity" evidence="15">
    <location>
        <begin position="37"/>
        <end position="49"/>
    </location>
</feature>
<dbReference type="SFLD" id="SFLDG00002">
    <property type="entry name" value="C1.7:_P-type_atpase_like"/>
    <property type="match status" value="1"/>
</dbReference>
<dbReference type="InterPro" id="IPR023299">
    <property type="entry name" value="ATPase_P-typ_cyto_dom_N"/>
</dbReference>
<evidence type="ECO:0000256" key="14">
    <source>
        <dbReference type="RuleBase" id="RU362081"/>
    </source>
</evidence>
<accession>A0ABP6WI41</accession>
<dbReference type="SUPFAM" id="SSF56784">
    <property type="entry name" value="HAD-like"/>
    <property type="match status" value="1"/>
</dbReference>
<dbReference type="InterPro" id="IPR001757">
    <property type="entry name" value="P_typ_ATPase"/>
</dbReference>
<evidence type="ECO:0000256" key="13">
    <source>
        <dbReference type="ARBA" id="ARBA00047308"/>
    </source>
</evidence>
<dbReference type="RefSeq" id="WP_425583179.1">
    <property type="nucleotide sequence ID" value="NZ_BAABCX010000009.1"/>
</dbReference>
<dbReference type="InterPro" id="IPR036163">
    <property type="entry name" value="HMA_dom_sf"/>
</dbReference>
<evidence type="ECO:0000256" key="10">
    <source>
        <dbReference type="ARBA" id="ARBA00022989"/>
    </source>
</evidence>
<dbReference type="PRINTS" id="PR00119">
    <property type="entry name" value="CATATPASE"/>
</dbReference>
<dbReference type="InterPro" id="IPR059000">
    <property type="entry name" value="ATPase_P-type_domA"/>
</dbReference>
<dbReference type="PANTHER" id="PTHR48085:SF5">
    <property type="entry name" value="CADMIUM_ZINC-TRANSPORTING ATPASE HMA4-RELATED"/>
    <property type="match status" value="1"/>
</dbReference>
<keyword evidence="11 14" id="KW-0472">Membrane</keyword>
<keyword evidence="3 14" id="KW-1003">Cell membrane</keyword>
<dbReference type="SUPFAM" id="SSF81653">
    <property type="entry name" value="Calcium ATPase, transduction domain A"/>
    <property type="match status" value="1"/>
</dbReference>
<dbReference type="PROSITE" id="PS50846">
    <property type="entry name" value="HMA_2"/>
    <property type="match status" value="1"/>
</dbReference>
<dbReference type="InterPro" id="IPR027256">
    <property type="entry name" value="P-typ_ATPase_IB"/>
</dbReference>
<keyword evidence="8 14" id="KW-0067">ATP-binding</keyword>
<evidence type="ECO:0000256" key="5">
    <source>
        <dbReference type="ARBA" id="ARBA00022692"/>
    </source>
</evidence>
<dbReference type="NCBIfam" id="TIGR01494">
    <property type="entry name" value="ATPase_P-type"/>
    <property type="match status" value="1"/>
</dbReference>
<dbReference type="Pfam" id="PF00403">
    <property type="entry name" value="HMA"/>
    <property type="match status" value="1"/>
</dbReference>
<evidence type="ECO:0000256" key="9">
    <source>
        <dbReference type="ARBA" id="ARBA00022967"/>
    </source>
</evidence>
<dbReference type="PRINTS" id="PR00941">
    <property type="entry name" value="CDATPASE"/>
</dbReference>
<dbReference type="Pfam" id="PF00122">
    <property type="entry name" value="E1-E2_ATPase"/>
    <property type="match status" value="1"/>
</dbReference>
<keyword evidence="5 14" id="KW-0812">Transmembrane</keyword>
<name>A0ABP6WI41_9GAMM</name>
<evidence type="ECO:0000256" key="8">
    <source>
        <dbReference type="ARBA" id="ARBA00022840"/>
    </source>
</evidence>
<dbReference type="EC" id="7.2.2.12" evidence="12"/>
<dbReference type="Gene3D" id="3.40.50.1000">
    <property type="entry name" value="HAD superfamily/HAD-like"/>
    <property type="match status" value="1"/>
</dbReference>
<dbReference type="PROSITE" id="PS01047">
    <property type="entry name" value="HMA_1"/>
    <property type="match status" value="1"/>
</dbReference>
<keyword evidence="4" id="KW-0597">Phosphoprotein</keyword>
<dbReference type="NCBIfam" id="TIGR01525">
    <property type="entry name" value="ATPase-IB_hvy"/>
    <property type="match status" value="1"/>
</dbReference>
<feature type="transmembrane region" description="Helical" evidence="14">
    <location>
        <begin position="403"/>
        <end position="428"/>
    </location>
</feature>
<feature type="transmembrane region" description="Helical" evidence="14">
    <location>
        <begin position="704"/>
        <end position="723"/>
    </location>
</feature>
<dbReference type="Gene3D" id="3.40.1110.10">
    <property type="entry name" value="Calcium-transporting ATPase, cytoplasmic domain N"/>
    <property type="match status" value="1"/>
</dbReference>
<keyword evidence="7 14" id="KW-0547">Nucleotide-binding</keyword>
<dbReference type="InterPro" id="IPR018303">
    <property type="entry name" value="ATPase_P-typ_P_site"/>
</dbReference>
<evidence type="ECO:0000256" key="7">
    <source>
        <dbReference type="ARBA" id="ARBA00022741"/>
    </source>
</evidence>
<feature type="domain" description="HMA" evidence="16">
    <location>
        <begin position="60"/>
        <end position="125"/>
    </location>
</feature>
<dbReference type="InterPro" id="IPR023214">
    <property type="entry name" value="HAD_sf"/>
</dbReference>
<protein>
    <recommendedName>
        <fullName evidence="12">P-type Zn(2+) transporter</fullName>
        <ecNumber evidence="12">7.2.2.12</ecNumber>
    </recommendedName>
</protein>
<keyword evidence="9" id="KW-1278">Translocase</keyword>
<dbReference type="Gene3D" id="3.30.70.100">
    <property type="match status" value="1"/>
</dbReference>
<keyword evidence="18" id="KW-1185">Reference proteome</keyword>
<gene>
    <name evidence="17" type="ORF">GCM10022394_35170</name>
</gene>
<dbReference type="SFLD" id="SFLDF00027">
    <property type="entry name" value="p-type_atpase"/>
    <property type="match status" value="1"/>
</dbReference>
<dbReference type="EMBL" id="BAABCX010000009">
    <property type="protein sequence ID" value="GAA3551871.1"/>
    <property type="molecule type" value="Genomic_DNA"/>
</dbReference>
<dbReference type="SFLD" id="SFLDS00003">
    <property type="entry name" value="Haloacid_Dehalogenase"/>
    <property type="match status" value="1"/>
</dbReference>
<comment type="similarity">
    <text evidence="2 14">Belongs to the cation transport ATPase (P-type) (TC 3.A.3) family. Type IB subfamily.</text>
</comment>
<reference evidence="18" key="1">
    <citation type="journal article" date="2019" name="Int. J. Syst. Evol. Microbiol.">
        <title>The Global Catalogue of Microorganisms (GCM) 10K type strain sequencing project: providing services to taxonomists for standard genome sequencing and annotation.</title>
        <authorList>
            <consortium name="The Broad Institute Genomics Platform"/>
            <consortium name="The Broad Institute Genome Sequencing Center for Infectious Disease"/>
            <person name="Wu L."/>
            <person name="Ma J."/>
        </authorList>
    </citation>
    <scope>NUCLEOTIDE SEQUENCE [LARGE SCALE GENOMIC DNA]</scope>
    <source>
        <strain evidence="18">JCM 17110</strain>
    </source>
</reference>
<evidence type="ECO:0000256" key="2">
    <source>
        <dbReference type="ARBA" id="ARBA00006024"/>
    </source>
</evidence>
<evidence type="ECO:0000256" key="12">
    <source>
        <dbReference type="ARBA" id="ARBA00039097"/>
    </source>
</evidence>
<feature type="region of interest" description="Disordered" evidence="15">
    <location>
        <begin position="1"/>
        <end position="64"/>
    </location>
</feature>
<dbReference type="SUPFAM" id="SSF55008">
    <property type="entry name" value="HMA, heavy metal-associated domain"/>
    <property type="match status" value="1"/>
</dbReference>
<comment type="caution">
    <text evidence="17">The sequence shown here is derived from an EMBL/GenBank/DDBJ whole genome shotgun (WGS) entry which is preliminary data.</text>
</comment>
<dbReference type="InterPro" id="IPR044492">
    <property type="entry name" value="P_typ_ATPase_HD_dom"/>
</dbReference>
<dbReference type="InterPro" id="IPR036412">
    <property type="entry name" value="HAD-like_sf"/>
</dbReference>
<evidence type="ECO:0000256" key="15">
    <source>
        <dbReference type="SAM" id="MobiDB-lite"/>
    </source>
</evidence>
<dbReference type="InterPro" id="IPR008250">
    <property type="entry name" value="ATPase_P-typ_transduc_dom_A_sf"/>
</dbReference>
<evidence type="ECO:0000256" key="4">
    <source>
        <dbReference type="ARBA" id="ARBA00022553"/>
    </source>
</evidence>
<dbReference type="InterPro" id="IPR006121">
    <property type="entry name" value="HMA_dom"/>
</dbReference>
<evidence type="ECO:0000259" key="16">
    <source>
        <dbReference type="PROSITE" id="PS50846"/>
    </source>
</evidence>
<dbReference type="CDD" id="cd00371">
    <property type="entry name" value="HMA"/>
    <property type="match status" value="1"/>
</dbReference>
<organism evidence="17 18">
    <name type="scientific">Zobellella aerophila</name>
    <dbReference type="NCBI Taxonomy" id="870480"/>
    <lineage>
        <taxon>Bacteria</taxon>
        <taxon>Pseudomonadati</taxon>
        <taxon>Pseudomonadota</taxon>
        <taxon>Gammaproteobacteria</taxon>
        <taxon>Aeromonadales</taxon>
        <taxon>Aeromonadaceae</taxon>
        <taxon>Zobellella</taxon>
    </lineage>
</organism>
<comment type="catalytic activity">
    <reaction evidence="13">
        <text>Zn(2+)(in) + ATP + H2O = Zn(2+)(out) + ADP + phosphate + H(+)</text>
        <dbReference type="Rhea" id="RHEA:20621"/>
        <dbReference type="ChEBI" id="CHEBI:15377"/>
        <dbReference type="ChEBI" id="CHEBI:15378"/>
        <dbReference type="ChEBI" id="CHEBI:29105"/>
        <dbReference type="ChEBI" id="CHEBI:30616"/>
        <dbReference type="ChEBI" id="CHEBI:43474"/>
        <dbReference type="ChEBI" id="CHEBI:456216"/>
        <dbReference type="EC" id="7.2.2.12"/>
    </reaction>
</comment>
<dbReference type="PANTHER" id="PTHR48085">
    <property type="entry name" value="CADMIUM/ZINC-TRANSPORTING ATPASE HMA2-RELATED"/>
    <property type="match status" value="1"/>
</dbReference>
<comment type="subcellular location">
    <subcellularLocation>
        <location evidence="1">Cell membrane</location>
        <topology evidence="1">Multi-pass membrane protein</topology>
    </subcellularLocation>
</comment>
<keyword evidence="6 14" id="KW-0479">Metal-binding</keyword>
<proteinExistence type="inferred from homology"/>
<dbReference type="Pfam" id="PF00702">
    <property type="entry name" value="Hydrolase"/>
    <property type="match status" value="1"/>
</dbReference>
<feature type="transmembrane region" description="Helical" evidence="14">
    <location>
        <begin position="146"/>
        <end position="163"/>
    </location>
</feature>
<feature type="transmembrane region" description="Helical" evidence="14">
    <location>
        <begin position="371"/>
        <end position="391"/>
    </location>
</feature>
<dbReference type="PROSITE" id="PS00154">
    <property type="entry name" value="ATPASE_E1_E2"/>
    <property type="match status" value="1"/>
</dbReference>
<keyword evidence="10 14" id="KW-1133">Transmembrane helix</keyword>
<dbReference type="InterPro" id="IPR051014">
    <property type="entry name" value="Cation_Transport_ATPase_IB"/>
</dbReference>
<dbReference type="Proteomes" id="UP001500795">
    <property type="component" value="Unassembled WGS sequence"/>
</dbReference>
<evidence type="ECO:0000256" key="1">
    <source>
        <dbReference type="ARBA" id="ARBA00004651"/>
    </source>
</evidence>
<dbReference type="NCBIfam" id="TIGR01512">
    <property type="entry name" value="ATPase-IB2_Cd"/>
    <property type="match status" value="1"/>
</dbReference>
<feature type="transmembrane region" description="Helical" evidence="14">
    <location>
        <begin position="169"/>
        <end position="187"/>
    </location>
</feature>
<dbReference type="InterPro" id="IPR023298">
    <property type="entry name" value="ATPase_P-typ_TM_dom_sf"/>
</dbReference>
<dbReference type="SUPFAM" id="SSF81665">
    <property type="entry name" value="Calcium ATPase, transmembrane domain M"/>
    <property type="match status" value="1"/>
</dbReference>
<evidence type="ECO:0000256" key="3">
    <source>
        <dbReference type="ARBA" id="ARBA00022475"/>
    </source>
</evidence>
<evidence type="ECO:0000313" key="17">
    <source>
        <dbReference type="EMBL" id="GAA3551871.1"/>
    </source>
</evidence>
<evidence type="ECO:0000256" key="11">
    <source>
        <dbReference type="ARBA" id="ARBA00023136"/>
    </source>
</evidence>
<sequence length="758" mass="80977">MGSCCHHSSPKHKAAGHRHTAGCAPRTEPGVTCGPQADIPSATTASSDSPPDEESDTAPGRHRWQIQGMDCPSCAAKIETALRRLPGVQSAEIRFATERLEVCWQAPTTRADIERTIHIAGFGFTASAAISTAVPKRHLTDHVRDYWDIVLLLLLMIVAALVSTRYEPAGGLLFSLATLWGLWPVAVRACRLARTGSPFSIETLMTAAALGALVLGETAEAAMVLLLFMVGGKLERLAAERARRGVKSLMTLVPDTALRVTAIGTEQVDAHRLRPGDTIEIHPGARLPVDGTLLSPLAAFDDSALTGESMPIDKREGDNLAAGSLVVDMAVRVRVESQPGHNAIDRILHLIEQAEANRAPIARFIERFSRWYTPAMMLAALLVMLVPPLAFAAAWETWVYRGLALLLIGCPCALVISTPAAVTSALAAATRMGVLIKGGAALEQMGRIRTMAFDKTGTLTTGRPELVELQVYAPFKREQVLQLSANLESGSHHPLAKALVQAAAREGIVPRHMDDRRTLPGAGIEGKWQGQRLLLCNPDHLPEQALSAPQRARVSALQLEACTLVVLTLDKQVAALFAFRDSLRADAQAGISALQQLDIRCLMLTGDNPAVASRMAEHLGIEYRAGLKPRDKQEAVARLNGKQPLAMVGDGINDAPALRQASVGIAMGQGTDVALDTADAALTHSRLTGLADAVRLSRATHANIRQNVTLALGLKAIFLVTSLTGITGLWLAVLADTGATALVTLNALRLLRFRNDGK</sequence>
<dbReference type="Gene3D" id="2.70.150.10">
    <property type="entry name" value="Calcium-transporting ATPase, cytoplasmic transduction domain A"/>
    <property type="match status" value="1"/>
</dbReference>
<dbReference type="InterPro" id="IPR017969">
    <property type="entry name" value="Heavy-metal-associated_CS"/>
</dbReference>